<name>A0A8S1TYJ7_9CILI</name>
<dbReference type="EMBL" id="CAJJDO010000029">
    <property type="protein sequence ID" value="CAD8156712.1"/>
    <property type="molecule type" value="Genomic_DNA"/>
</dbReference>
<dbReference type="Proteomes" id="UP000689195">
    <property type="component" value="Unassembled WGS sequence"/>
</dbReference>
<accession>A0A8S1TYJ7</accession>
<keyword evidence="2" id="KW-1185">Reference proteome</keyword>
<dbReference type="AlphaFoldDB" id="A0A8S1TYJ7"/>
<comment type="caution">
    <text evidence="1">The sequence shown here is derived from an EMBL/GenBank/DDBJ whole genome shotgun (WGS) entry which is preliminary data.</text>
</comment>
<dbReference type="OrthoDB" id="309542at2759"/>
<proteinExistence type="predicted"/>
<reference evidence="1" key="1">
    <citation type="submission" date="2021-01" db="EMBL/GenBank/DDBJ databases">
        <authorList>
            <consortium name="Genoscope - CEA"/>
            <person name="William W."/>
        </authorList>
    </citation>
    <scope>NUCLEOTIDE SEQUENCE</scope>
</reference>
<evidence type="ECO:0000313" key="1">
    <source>
        <dbReference type="EMBL" id="CAD8156712.1"/>
    </source>
</evidence>
<evidence type="ECO:0000313" key="2">
    <source>
        <dbReference type="Proteomes" id="UP000689195"/>
    </source>
</evidence>
<gene>
    <name evidence="1" type="ORF">PPENT_87.1.T0290131</name>
</gene>
<organism evidence="1 2">
    <name type="scientific">Paramecium pentaurelia</name>
    <dbReference type="NCBI Taxonomy" id="43138"/>
    <lineage>
        <taxon>Eukaryota</taxon>
        <taxon>Sar</taxon>
        <taxon>Alveolata</taxon>
        <taxon>Ciliophora</taxon>
        <taxon>Intramacronucleata</taxon>
        <taxon>Oligohymenophorea</taxon>
        <taxon>Peniculida</taxon>
        <taxon>Parameciidae</taxon>
        <taxon>Paramecium</taxon>
    </lineage>
</organism>
<protein>
    <submittedName>
        <fullName evidence="1">Uncharacterized protein</fullName>
    </submittedName>
</protein>
<sequence>MNYIKIIDIQPSEVVIKVDTQIYQMLLSMIQSQESKETSQVTPDFLRRIVPFFMNQFYIWTIFQKDGNINCVRETLEKLKNNKISNQKKFELGDLKLIHNSKSKKYIQIRQAWQKFLYSDDIRNCIQNSNKVKEDSKIKYIQSIIILKNELEKQRPYARLLSKYRKGFDEKPQTDTKSYIDDHIQYEEENSTCIQSYFCQS</sequence>